<feature type="region of interest" description="Disordered" evidence="1">
    <location>
        <begin position="1"/>
        <end position="93"/>
    </location>
</feature>
<dbReference type="EMBL" id="JAHRIP010061946">
    <property type="protein sequence ID" value="MEQ2305256.1"/>
    <property type="molecule type" value="Genomic_DNA"/>
</dbReference>
<keyword evidence="3" id="KW-1185">Reference proteome</keyword>
<dbReference type="Proteomes" id="UP001469553">
    <property type="component" value="Unassembled WGS sequence"/>
</dbReference>
<evidence type="ECO:0000313" key="3">
    <source>
        <dbReference type="Proteomes" id="UP001469553"/>
    </source>
</evidence>
<accession>A0ABV0ZGZ8</accession>
<evidence type="ECO:0000313" key="2">
    <source>
        <dbReference type="EMBL" id="MEQ2305256.1"/>
    </source>
</evidence>
<feature type="compositionally biased region" description="Polar residues" evidence="1">
    <location>
        <begin position="1"/>
        <end position="19"/>
    </location>
</feature>
<sequence length="150" mass="16303">MNPQSDNSQHSSTPPNTNAPAGLPGRAGQPLQAKHIPPASPVQAEEAKPGTEIQGNPNDPERAEKPAPAPDNPQDSKPNPCPDPDQRARSLSWPPTLTVLMRVVISLEKMEIRNMPQSSDWCISYVRCGAVLVATTSLTLLFENEKYLNF</sequence>
<gene>
    <name evidence="2" type="ORF">AMECASPLE_035951</name>
</gene>
<name>A0ABV0ZGZ8_9TELE</name>
<protein>
    <submittedName>
        <fullName evidence="2">Uncharacterized protein</fullName>
    </submittedName>
</protein>
<evidence type="ECO:0000256" key="1">
    <source>
        <dbReference type="SAM" id="MobiDB-lite"/>
    </source>
</evidence>
<comment type="caution">
    <text evidence="2">The sequence shown here is derived from an EMBL/GenBank/DDBJ whole genome shotgun (WGS) entry which is preliminary data.</text>
</comment>
<organism evidence="2 3">
    <name type="scientific">Ameca splendens</name>
    <dbReference type="NCBI Taxonomy" id="208324"/>
    <lineage>
        <taxon>Eukaryota</taxon>
        <taxon>Metazoa</taxon>
        <taxon>Chordata</taxon>
        <taxon>Craniata</taxon>
        <taxon>Vertebrata</taxon>
        <taxon>Euteleostomi</taxon>
        <taxon>Actinopterygii</taxon>
        <taxon>Neopterygii</taxon>
        <taxon>Teleostei</taxon>
        <taxon>Neoteleostei</taxon>
        <taxon>Acanthomorphata</taxon>
        <taxon>Ovalentaria</taxon>
        <taxon>Atherinomorphae</taxon>
        <taxon>Cyprinodontiformes</taxon>
        <taxon>Goodeidae</taxon>
        <taxon>Ameca</taxon>
    </lineage>
</organism>
<reference evidence="2 3" key="1">
    <citation type="submission" date="2021-06" db="EMBL/GenBank/DDBJ databases">
        <authorList>
            <person name="Palmer J.M."/>
        </authorList>
    </citation>
    <scope>NUCLEOTIDE SEQUENCE [LARGE SCALE GENOMIC DNA]</scope>
    <source>
        <strain evidence="2 3">AS_MEX2019</strain>
        <tissue evidence="2">Muscle</tissue>
    </source>
</reference>
<proteinExistence type="predicted"/>